<keyword evidence="2" id="KW-1185">Reference proteome</keyword>
<dbReference type="RefSeq" id="WP_056682509.1">
    <property type="nucleotide sequence ID" value="NZ_LJIX01000006.1"/>
</dbReference>
<dbReference type="PATRIC" id="fig|1637975.4.peg.540"/>
<organism evidence="1 2">
    <name type="scientific">Cytobacillus solani</name>
    <dbReference type="NCBI Taxonomy" id="1637975"/>
    <lineage>
        <taxon>Bacteria</taxon>
        <taxon>Bacillati</taxon>
        <taxon>Bacillota</taxon>
        <taxon>Bacilli</taxon>
        <taxon>Bacillales</taxon>
        <taxon>Bacillaceae</taxon>
        <taxon>Cytobacillus</taxon>
    </lineage>
</organism>
<comment type="caution">
    <text evidence="1">The sequence shown here is derived from an EMBL/GenBank/DDBJ whole genome shotgun (WGS) entry which is preliminary data.</text>
</comment>
<evidence type="ECO:0000313" key="1">
    <source>
        <dbReference type="EMBL" id="KQL17902.1"/>
    </source>
</evidence>
<gene>
    <name evidence="1" type="ORF">AN957_04290</name>
</gene>
<reference evidence="1 2" key="1">
    <citation type="submission" date="2015-09" db="EMBL/GenBank/DDBJ databases">
        <title>Genome sequencing project for genomic taxonomy and phylogenomics of Bacillus-like bacteria.</title>
        <authorList>
            <person name="Liu B."/>
            <person name="Wang J."/>
            <person name="Zhu Y."/>
            <person name="Liu G."/>
            <person name="Chen Q."/>
            <person name="Chen Z."/>
            <person name="Lan J."/>
            <person name="Che J."/>
            <person name="Ge C."/>
            <person name="Shi H."/>
            <person name="Pan Z."/>
            <person name="Liu X."/>
        </authorList>
    </citation>
    <scope>NUCLEOTIDE SEQUENCE [LARGE SCALE GENOMIC DNA]</scope>
    <source>
        <strain evidence="1 2">FJAT-18043</strain>
    </source>
</reference>
<name>A0A0Q3QJW8_9BACI</name>
<evidence type="ECO:0008006" key="3">
    <source>
        <dbReference type="Google" id="ProtNLM"/>
    </source>
</evidence>
<protein>
    <recommendedName>
        <fullName evidence="3">N-acetyltransferase domain-containing protein</fullName>
    </recommendedName>
</protein>
<sequence length="112" mass="12275">MTLVLDKNLAHRIEQSEVDALSSRLSAIQGISGNPMDVQIEKFGNAASVTIPDLRNKGVHQALIDKRLQHAAFQACDLAVGQAKYASISQNNMERAGLQIAYTKAIWVQRES</sequence>
<dbReference type="Proteomes" id="UP000050996">
    <property type="component" value="Unassembled WGS sequence"/>
</dbReference>
<dbReference type="STRING" id="1637975.AN957_04290"/>
<accession>A0A0Q3QJW8</accession>
<evidence type="ECO:0000313" key="2">
    <source>
        <dbReference type="Proteomes" id="UP000050996"/>
    </source>
</evidence>
<dbReference type="EMBL" id="LJIX01000006">
    <property type="protein sequence ID" value="KQL17902.1"/>
    <property type="molecule type" value="Genomic_DNA"/>
</dbReference>
<proteinExistence type="predicted"/>
<dbReference type="AlphaFoldDB" id="A0A0Q3QJW8"/>